<evidence type="ECO:0000256" key="5">
    <source>
        <dbReference type="ARBA" id="ARBA00022723"/>
    </source>
</evidence>
<dbReference type="Pfam" id="PF00190">
    <property type="entry name" value="Cupin_1"/>
    <property type="match status" value="1"/>
</dbReference>
<comment type="subcellular location">
    <subcellularLocation>
        <location evidence="1">Secreted</location>
        <location evidence="1">Extracellular space</location>
        <location evidence="1">Apoplast</location>
    </subcellularLocation>
</comment>
<evidence type="ECO:0000259" key="10">
    <source>
        <dbReference type="SMART" id="SM00835"/>
    </source>
</evidence>
<feature type="binding site" evidence="8">
    <location>
        <position position="106"/>
    </location>
    <ligand>
        <name>Mn(2+)</name>
        <dbReference type="ChEBI" id="CHEBI:29035"/>
    </ligand>
</feature>
<evidence type="ECO:0000256" key="2">
    <source>
        <dbReference type="ARBA" id="ARBA00007456"/>
    </source>
</evidence>
<evidence type="ECO:0000256" key="1">
    <source>
        <dbReference type="ARBA" id="ARBA00004271"/>
    </source>
</evidence>
<dbReference type="HOGENOM" id="CLU_774764_0_0_1"/>
<evidence type="ECO:0000256" key="8">
    <source>
        <dbReference type="PIRSR" id="PIRSR601929-2"/>
    </source>
</evidence>
<feature type="binding site" evidence="7">
    <location>
        <position position="113"/>
    </location>
    <ligand>
        <name>oxalate</name>
        <dbReference type="ChEBI" id="CHEBI:30623"/>
    </ligand>
</feature>
<dbReference type="PRINTS" id="PR00325">
    <property type="entry name" value="GERMIN"/>
</dbReference>
<dbReference type="SMART" id="SM00835">
    <property type="entry name" value="Cupin_1"/>
    <property type="match status" value="1"/>
</dbReference>
<dbReference type="Proteomes" id="UP000001514">
    <property type="component" value="Unassembled WGS sequence"/>
</dbReference>
<keyword evidence="5 7" id="KW-0479">Metal-binding</keyword>
<keyword evidence="6 7" id="KW-0464">Manganese</keyword>
<protein>
    <recommendedName>
        <fullName evidence="10">Cupin type-1 domain-containing protein</fullName>
    </recommendedName>
</protein>
<dbReference type="PANTHER" id="PTHR31238">
    <property type="entry name" value="GERMIN-LIKE PROTEIN SUBFAMILY 3 MEMBER 3"/>
    <property type="match status" value="1"/>
</dbReference>
<dbReference type="EMBL" id="GL377592">
    <property type="protein sequence ID" value="EFJ23492.1"/>
    <property type="molecule type" value="Genomic_DNA"/>
</dbReference>
<dbReference type="InterPro" id="IPR001929">
    <property type="entry name" value="Germin"/>
</dbReference>
<dbReference type="InterPro" id="IPR014710">
    <property type="entry name" value="RmlC-like_jellyroll"/>
</dbReference>
<name>D8RW66_SELML</name>
<feature type="binding site" evidence="8">
    <location>
        <position position="108"/>
    </location>
    <ligand>
        <name>Mn(2+)</name>
        <dbReference type="ChEBI" id="CHEBI:29035"/>
    </ligand>
</feature>
<evidence type="ECO:0000256" key="6">
    <source>
        <dbReference type="ARBA" id="ARBA00023211"/>
    </source>
</evidence>
<evidence type="ECO:0000313" key="11">
    <source>
        <dbReference type="EMBL" id="EFJ23492.1"/>
    </source>
</evidence>
<dbReference type="KEGG" id="smo:SELMODRAFT_415459"/>
<comment type="similarity">
    <text evidence="2">Belongs to the germin family.</text>
</comment>
<evidence type="ECO:0000256" key="3">
    <source>
        <dbReference type="ARBA" id="ARBA00022523"/>
    </source>
</evidence>
<evidence type="ECO:0000313" key="12">
    <source>
        <dbReference type="Proteomes" id="UP000001514"/>
    </source>
</evidence>
<feature type="signal peptide" evidence="9">
    <location>
        <begin position="1"/>
        <end position="20"/>
    </location>
</feature>
<keyword evidence="9" id="KW-0732">Signal</keyword>
<organism evidence="12">
    <name type="scientific">Selaginella moellendorffii</name>
    <name type="common">Spikemoss</name>
    <dbReference type="NCBI Taxonomy" id="88036"/>
    <lineage>
        <taxon>Eukaryota</taxon>
        <taxon>Viridiplantae</taxon>
        <taxon>Streptophyta</taxon>
        <taxon>Embryophyta</taxon>
        <taxon>Tracheophyta</taxon>
        <taxon>Lycopodiopsida</taxon>
        <taxon>Selaginellales</taxon>
        <taxon>Selaginellaceae</taxon>
        <taxon>Selaginella</taxon>
    </lineage>
</organism>
<dbReference type="InterPro" id="IPR006045">
    <property type="entry name" value="Cupin_1"/>
</dbReference>
<proteinExistence type="inferred from homology"/>
<feature type="domain" description="Cupin type-1" evidence="10">
    <location>
        <begin position="72"/>
        <end position="212"/>
    </location>
</feature>
<dbReference type="GO" id="GO:0048046">
    <property type="term" value="C:apoplast"/>
    <property type="evidence" value="ECO:0007669"/>
    <property type="project" value="UniProtKB-SubCell"/>
</dbReference>
<feature type="chain" id="PRO_5003122175" description="Cupin type-1 domain-containing protein" evidence="9">
    <location>
        <begin position="21"/>
        <end position="358"/>
    </location>
</feature>
<dbReference type="Gene3D" id="2.60.120.10">
    <property type="entry name" value="Jelly Rolls"/>
    <property type="match status" value="1"/>
</dbReference>
<keyword evidence="12" id="KW-1185">Reference proteome</keyword>
<evidence type="ECO:0000256" key="4">
    <source>
        <dbReference type="ARBA" id="ARBA00022525"/>
    </source>
</evidence>
<dbReference type="SUPFAM" id="SSF51182">
    <property type="entry name" value="RmlC-like cupins"/>
    <property type="match status" value="1"/>
</dbReference>
<dbReference type="AlphaFoldDB" id="D8RW66"/>
<keyword evidence="4" id="KW-0964">Secreted</keyword>
<dbReference type="InParanoid" id="D8RW66"/>
<feature type="binding site" evidence="7">
    <location>
        <position position="108"/>
    </location>
    <ligand>
        <name>oxalate</name>
        <dbReference type="ChEBI" id="CHEBI:30623"/>
    </ligand>
</feature>
<evidence type="ECO:0000256" key="9">
    <source>
        <dbReference type="SAM" id="SignalP"/>
    </source>
</evidence>
<gene>
    <name evidence="11" type="ORF">SELMODRAFT_415459</name>
</gene>
<dbReference type="InterPro" id="IPR011051">
    <property type="entry name" value="RmlC_Cupin_sf"/>
</dbReference>
<dbReference type="Gramene" id="EFJ23492">
    <property type="protein sequence ID" value="EFJ23492"/>
    <property type="gene ID" value="SELMODRAFT_415459"/>
</dbReference>
<dbReference type="GO" id="GO:0030145">
    <property type="term" value="F:manganese ion binding"/>
    <property type="evidence" value="ECO:0007669"/>
    <property type="project" value="InterPro"/>
</dbReference>
<reference evidence="11 12" key="1">
    <citation type="journal article" date="2011" name="Science">
        <title>The Selaginella genome identifies genetic changes associated with the evolution of vascular plants.</title>
        <authorList>
            <person name="Banks J.A."/>
            <person name="Nishiyama T."/>
            <person name="Hasebe M."/>
            <person name="Bowman J.L."/>
            <person name="Gribskov M."/>
            <person name="dePamphilis C."/>
            <person name="Albert V.A."/>
            <person name="Aono N."/>
            <person name="Aoyama T."/>
            <person name="Ambrose B.A."/>
            <person name="Ashton N.W."/>
            <person name="Axtell M.J."/>
            <person name="Barker E."/>
            <person name="Barker M.S."/>
            <person name="Bennetzen J.L."/>
            <person name="Bonawitz N.D."/>
            <person name="Chapple C."/>
            <person name="Cheng C."/>
            <person name="Correa L.G."/>
            <person name="Dacre M."/>
            <person name="DeBarry J."/>
            <person name="Dreyer I."/>
            <person name="Elias M."/>
            <person name="Engstrom E.M."/>
            <person name="Estelle M."/>
            <person name="Feng L."/>
            <person name="Finet C."/>
            <person name="Floyd S.K."/>
            <person name="Frommer W.B."/>
            <person name="Fujita T."/>
            <person name="Gramzow L."/>
            <person name="Gutensohn M."/>
            <person name="Harholt J."/>
            <person name="Hattori M."/>
            <person name="Heyl A."/>
            <person name="Hirai T."/>
            <person name="Hiwatashi Y."/>
            <person name="Ishikawa M."/>
            <person name="Iwata M."/>
            <person name="Karol K.G."/>
            <person name="Koehler B."/>
            <person name="Kolukisaoglu U."/>
            <person name="Kubo M."/>
            <person name="Kurata T."/>
            <person name="Lalonde S."/>
            <person name="Li K."/>
            <person name="Li Y."/>
            <person name="Litt A."/>
            <person name="Lyons E."/>
            <person name="Manning G."/>
            <person name="Maruyama T."/>
            <person name="Michael T.P."/>
            <person name="Mikami K."/>
            <person name="Miyazaki S."/>
            <person name="Morinaga S."/>
            <person name="Murata T."/>
            <person name="Mueller-Roeber B."/>
            <person name="Nelson D.R."/>
            <person name="Obara M."/>
            <person name="Oguri Y."/>
            <person name="Olmstead R.G."/>
            <person name="Onodera N."/>
            <person name="Petersen B.L."/>
            <person name="Pils B."/>
            <person name="Prigge M."/>
            <person name="Rensing S.A."/>
            <person name="Riano-Pachon D.M."/>
            <person name="Roberts A.W."/>
            <person name="Sato Y."/>
            <person name="Scheller H.V."/>
            <person name="Schulz B."/>
            <person name="Schulz C."/>
            <person name="Shakirov E.V."/>
            <person name="Shibagaki N."/>
            <person name="Shinohara N."/>
            <person name="Shippen D.E."/>
            <person name="Soerensen I."/>
            <person name="Sotooka R."/>
            <person name="Sugimoto N."/>
            <person name="Sugita M."/>
            <person name="Sumikawa N."/>
            <person name="Tanurdzic M."/>
            <person name="Theissen G."/>
            <person name="Ulvskov P."/>
            <person name="Wakazuki S."/>
            <person name="Weng J.K."/>
            <person name="Willats W.W."/>
            <person name="Wipf D."/>
            <person name="Wolf P.G."/>
            <person name="Yang L."/>
            <person name="Zimmer A.D."/>
            <person name="Zhu Q."/>
            <person name="Mitros T."/>
            <person name="Hellsten U."/>
            <person name="Loque D."/>
            <person name="Otillar R."/>
            <person name="Salamov A."/>
            <person name="Schmutz J."/>
            <person name="Shapiro H."/>
            <person name="Lindquist E."/>
            <person name="Lucas S."/>
            <person name="Rokhsar D."/>
            <person name="Grigoriev I.V."/>
        </authorList>
    </citation>
    <scope>NUCLEOTIDE SEQUENCE [LARGE SCALE GENOMIC DNA]</scope>
</reference>
<feature type="binding site" evidence="8">
    <location>
        <position position="113"/>
    </location>
    <ligand>
        <name>Mn(2+)</name>
        <dbReference type="ChEBI" id="CHEBI:29035"/>
    </ligand>
</feature>
<keyword evidence="3" id="KW-0052">Apoplast</keyword>
<sequence length="358" mass="39989">MATFLFCLAVLYASMSTLQALSSDPDLVRDFCVADLDHPRIPARVSLQAVCQRDDRRLRLQRLAHSCRPQPGPLGHQRHSSLRRDFSRTPSFARLDFVEGGLIPPHTHPRASEFVYITLGRFYAGFIDTANRAFARVYSKGVCESLLQGRGDDLPEGSHPLAAQCGRGFSVGFCSANSEKPGFQTIAPSMFGSGVTEEVLQKAFRLDAQTVHRLVEEFVPMAEFIRGTKNGRVVLLLSLVLDAHSRHSKFHARIACLLRCGPALSAAHQQQLLVQTIPQRDDRRLRLQRLARSIAGRTIEPIMTGPCVSIWSPGFAKALAKTMVSQHACNYRTAMKHLLRLRNRERNRLTVNPVKDET</sequence>
<evidence type="ECO:0000256" key="7">
    <source>
        <dbReference type="PIRSR" id="PIRSR601929-1"/>
    </source>
</evidence>
<accession>D8RW66</accession>